<proteinExistence type="predicted"/>
<name>A0A8T0TBK8_PANVG</name>
<reference evidence="1" key="1">
    <citation type="submission" date="2020-05" db="EMBL/GenBank/DDBJ databases">
        <title>WGS assembly of Panicum virgatum.</title>
        <authorList>
            <person name="Lovell J.T."/>
            <person name="Jenkins J."/>
            <person name="Shu S."/>
            <person name="Juenger T.E."/>
            <person name="Schmutz J."/>
        </authorList>
    </citation>
    <scope>NUCLEOTIDE SEQUENCE</scope>
    <source>
        <strain evidence="1">AP13</strain>
    </source>
</reference>
<protein>
    <submittedName>
        <fullName evidence="1">Uncharacterized protein</fullName>
    </submittedName>
</protein>
<evidence type="ECO:0000313" key="1">
    <source>
        <dbReference type="EMBL" id="KAG2606988.1"/>
    </source>
</evidence>
<dbReference type="AlphaFoldDB" id="A0A8T0TBK8"/>
<sequence>MCSRCTEARAPASGCASCSASLREHHLFLCIASISSNRWRAMLGITAQCRPRVLNQAIIQSIMLRCTMDLN</sequence>
<dbReference type="Proteomes" id="UP000823388">
    <property type="component" value="Chromosome 4N"/>
</dbReference>
<organism evidence="1 2">
    <name type="scientific">Panicum virgatum</name>
    <name type="common">Blackwell switchgrass</name>
    <dbReference type="NCBI Taxonomy" id="38727"/>
    <lineage>
        <taxon>Eukaryota</taxon>
        <taxon>Viridiplantae</taxon>
        <taxon>Streptophyta</taxon>
        <taxon>Embryophyta</taxon>
        <taxon>Tracheophyta</taxon>
        <taxon>Spermatophyta</taxon>
        <taxon>Magnoliopsida</taxon>
        <taxon>Liliopsida</taxon>
        <taxon>Poales</taxon>
        <taxon>Poaceae</taxon>
        <taxon>PACMAD clade</taxon>
        <taxon>Panicoideae</taxon>
        <taxon>Panicodae</taxon>
        <taxon>Paniceae</taxon>
        <taxon>Panicinae</taxon>
        <taxon>Panicum</taxon>
        <taxon>Panicum sect. Hiantes</taxon>
    </lineage>
</organism>
<accession>A0A8T0TBK8</accession>
<comment type="caution">
    <text evidence="1">The sequence shown here is derived from an EMBL/GenBank/DDBJ whole genome shotgun (WGS) entry which is preliminary data.</text>
</comment>
<keyword evidence="2" id="KW-1185">Reference proteome</keyword>
<evidence type="ECO:0000313" key="2">
    <source>
        <dbReference type="Proteomes" id="UP000823388"/>
    </source>
</evidence>
<gene>
    <name evidence="1" type="ORF">PVAP13_4NG265922</name>
</gene>
<dbReference type="EMBL" id="CM029044">
    <property type="protein sequence ID" value="KAG2606988.1"/>
    <property type="molecule type" value="Genomic_DNA"/>
</dbReference>